<dbReference type="SUPFAM" id="SSF49899">
    <property type="entry name" value="Concanavalin A-like lectins/glucanases"/>
    <property type="match status" value="12"/>
</dbReference>
<feature type="domain" description="MAM" evidence="2">
    <location>
        <begin position="1332"/>
        <end position="1480"/>
    </location>
</feature>
<dbReference type="PANTHER" id="PTHR23282">
    <property type="entry name" value="APICAL ENDOSOMAL GLYCOPROTEIN PRECURSOR"/>
    <property type="match status" value="1"/>
</dbReference>
<dbReference type="InterPro" id="IPR013320">
    <property type="entry name" value="ConA-like_dom_sf"/>
</dbReference>
<evidence type="ECO:0000259" key="2">
    <source>
        <dbReference type="PROSITE" id="PS50060"/>
    </source>
</evidence>
<feature type="domain" description="MAM" evidence="2">
    <location>
        <begin position="684"/>
        <end position="741"/>
    </location>
</feature>
<dbReference type="EMBL" id="CP111015">
    <property type="protein sequence ID" value="WAR02788.1"/>
    <property type="molecule type" value="Genomic_DNA"/>
</dbReference>
<feature type="compositionally biased region" description="Polar residues" evidence="1">
    <location>
        <begin position="662"/>
        <end position="677"/>
    </location>
</feature>
<feature type="region of interest" description="Disordered" evidence="1">
    <location>
        <begin position="715"/>
        <end position="747"/>
    </location>
</feature>
<evidence type="ECO:0000313" key="4">
    <source>
        <dbReference type="Proteomes" id="UP001164746"/>
    </source>
</evidence>
<feature type="compositionally biased region" description="Low complexity" evidence="1">
    <location>
        <begin position="717"/>
        <end position="733"/>
    </location>
</feature>
<feature type="region of interest" description="Disordered" evidence="1">
    <location>
        <begin position="657"/>
        <end position="678"/>
    </location>
</feature>
<protein>
    <submittedName>
        <fullName evidence="3">MLRP1-like protein</fullName>
    </submittedName>
</protein>
<proteinExistence type="predicted"/>
<feature type="compositionally biased region" description="Polar residues" evidence="1">
    <location>
        <begin position="734"/>
        <end position="747"/>
    </location>
</feature>
<dbReference type="SMART" id="SM00137">
    <property type="entry name" value="MAM"/>
    <property type="match status" value="6"/>
</dbReference>
<feature type="domain" description="MAM" evidence="2">
    <location>
        <begin position="634"/>
        <end position="685"/>
    </location>
</feature>
<feature type="domain" description="MAM" evidence="2">
    <location>
        <begin position="749"/>
        <end position="914"/>
    </location>
</feature>
<dbReference type="Gene3D" id="2.60.120.200">
    <property type="match status" value="16"/>
</dbReference>
<feature type="domain" description="MAM" evidence="2">
    <location>
        <begin position="956"/>
        <end position="985"/>
    </location>
</feature>
<feature type="domain" description="MAM" evidence="2">
    <location>
        <begin position="581"/>
        <end position="631"/>
    </location>
</feature>
<name>A0ABY7DYF9_MYAAR</name>
<dbReference type="PANTHER" id="PTHR23282:SF148">
    <property type="entry name" value="MAM DOMAIN-CONTAINING PROTEIN"/>
    <property type="match status" value="1"/>
</dbReference>
<feature type="domain" description="MAM" evidence="2">
    <location>
        <begin position="45"/>
        <end position="223"/>
    </location>
</feature>
<feature type="domain" description="MAM" evidence="2">
    <location>
        <begin position="532"/>
        <end position="579"/>
    </location>
</feature>
<evidence type="ECO:0000313" key="3">
    <source>
        <dbReference type="EMBL" id="WAR02788.1"/>
    </source>
</evidence>
<feature type="domain" description="MAM" evidence="2">
    <location>
        <begin position="221"/>
        <end position="275"/>
    </location>
</feature>
<dbReference type="InterPro" id="IPR051560">
    <property type="entry name" value="MAM_domain-containing"/>
</dbReference>
<feature type="domain" description="MAM" evidence="2">
    <location>
        <begin position="1095"/>
        <end position="1292"/>
    </location>
</feature>
<feature type="non-terminal residue" evidence="3">
    <location>
        <position position="1710"/>
    </location>
</feature>
<dbReference type="InterPro" id="IPR000998">
    <property type="entry name" value="MAM_dom"/>
</dbReference>
<feature type="domain" description="MAM" evidence="2">
    <location>
        <begin position="407"/>
        <end position="527"/>
    </location>
</feature>
<accession>A0ABY7DYF9</accession>
<dbReference type="Proteomes" id="UP001164746">
    <property type="component" value="Chromosome 4"/>
</dbReference>
<dbReference type="CDD" id="cd06263">
    <property type="entry name" value="MAM"/>
    <property type="match status" value="7"/>
</dbReference>
<organism evidence="3 4">
    <name type="scientific">Mya arenaria</name>
    <name type="common">Soft-shell clam</name>
    <dbReference type="NCBI Taxonomy" id="6604"/>
    <lineage>
        <taxon>Eukaryota</taxon>
        <taxon>Metazoa</taxon>
        <taxon>Spiralia</taxon>
        <taxon>Lophotrochozoa</taxon>
        <taxon>Mollusca</taxon>
        <taxon>Bivalvia</taxon>
        <taxon>Autobranchia</taxon>
        <taxon>Heteroconchia</taxon>
        <taxon>Euheterodonta</taxon>
        <taxon>Imparidentia</taxon>
        <taxon>Neoheterodontei</taxon>
        <taxon>Myida</taxon>
        <taxon>Myoidea</taxon>
        <taxon>Myidae</taxon>
        <taxon>Mya</taxon>
    </lineage>
</organism>
<feature type="domain" description="MAM" evidence="2">
    <location>
        <begin position="293"/>
        <end position="408"/>
    </location>
</feature>
<sequence>VVIEAIRGRNYMADIAVDDIVLSNQACGQGGTSSVTPAPGQNGTITCNFESQNLCGYSQDKADQFDWTWATGSSATQGTGPTGDHTQQSGAGHYMLMEASGHILFMKTRLISPISTSNTPICVNFYYYMYGQQIRQLNVYSKVNGQLGRPIWQKTGDQGTNWLVGQVTVNPAGQNFQVSFHSYIHSFTGHYLYIEASSPRRLNDKAVLTSQVFDGSSQPLCFQFWYSMVGTNIGSLNIYMLQGGVQTPMWHLVGNQRSQWSQGKFAVSSTQSFQLYDTNNFVLSNIDLFYTRYHMYGPNIGTMNLYVKNRPSLGNPIWSRSGTQGNSWTQGAVVLPTTGTYTVGSALGLPLFTMSGQQGNKWTMGAATIPTGTATQAYHVVFEGIVGNSYRGDIAIDDVSFSSGACGNPEGYYVYIETSGRRSGQKARLISPQVDISSTGSRCVTFWYHMYGQNVDRINMYAQYGLNLPSSPTWVKQGTQGNKWVQAQITVSATKPFNIVLEGVRGTSYKGDIGLDDVAITDGACAGSTTSTQCDFEQSSICGFTQVHGSQDQFDWTWDAQGTQSGGTGPQTDHTLGTARGNQGPTWKVDSVTVPASTKPFQVMFEGVVGGGYLGDLAIDDYSIQPGACGSTAISCNFDQNSLCTWTQVHDGNDQFDWQLHKGQTGSSQTGPTSDKSGNGGNSYGCDFTYDFCGWHQVHATAPWGGDQFDWTRFRGRTSSTGTGPSGDHTTGTLTSPAPSGAPNVNSPLSCDFESTSMCGYANEKNTDDFDWIRNAGSTSSAGTGPFADHSLGTKTGTYLFIEASRPRRNRDRAWLQSSVLPATGSTPQCLQFWYSMFGRNVGSLTVYISQNGSMPGYPMWALTGNKGVGWKSAQVALQSSIQYTVVFEGQVGSGILGDIALDDLSMTSGQCALTPANALPQGATTPAPTSTQPTTTIVATSSKPINAWFSMCVPQVVLEALRGVNYAGDIAVDDISLTNGLCSVWTKSRSQGNQWNKALVTLQASSISNNFQVAAHLRMAAVHGKTLRMITLTGGTELVQQQVATLDPQTITHSETLEFNGGSNQTIWSRDLNCNAVLLLIRIVGNFAAGNSSVACDFEDAQLCAYIQDKTEQFDWSRTSGSTGNQGTPNWIRAQVPLSQPNVVVVFEGIRGTSYKGDIAIDDVTVKAGSCGGTRGHYMFIESSSPRRPGDNAIFQSATLVGNGQPQCIQFYFNMYGQNIGTLRVWAQPLNGAAVKLWELTGNQGVQWSKGAVSFTQNAQYQILLEAVRGNGYRGDMAVDDISFSTQSCPLTPASANPSLSVVFEAVRGRGISSDIAIDDVKMQASCPPPGDCTFESGACGWANSKSDDDDWVLLRGNYTGSRTHPTGDHTFGLKQGTYLYIGDGSVYRPGAKADLLSPSMVPTSSSGVCFKFWSYTFEIYNKMLKAPQNLLHKKKIILVTNYQGSSSYNLVFEGVRGTSYRGDIGLDDITFTDGACTGSSVSGSLCTFEEATLCGIIQDKTDDFDWTRKSGPTSSSMTGPPNDHTLGTRQGSYMYIEASSPRTTGQKARFFSTPNPATNGACVSFFYHMYGRQMGTLNVYAKVGGALGAPILTTSGNHGNKWLQAQVTVSSASSWQVCTALYLPFFTSTLNVYLNTTTNSPQLLWSQSGNKGNNWLQGQFPLTRVSSLFTIYFEGIRGSSFTGDIAIDDISLINTPCGCELFYSILKN</sequence>
<feature type="domain" description="MAM" evidence="2">
    <location>
        <begin position="1486"/>
        <end position="1703"/>
    </location>
</feature>
<feature type="region of interest" description="Disordered" evidence="1">
    <location>
        <begin position="561"/>
        <end position="588"/>
    </location>
</feature>
<keyword evidence="4" id="KW-1185">Reference proteome</keyword>
<evidence type="ECO:0000256" key="1">
    <source>
        <dbReference type="SAM" id="MobiDB-lite"/>
    </source>
</evidence>
<dbReference type="Pfam" id="PF00629">
    <property type="entry name" value="MAM"/>
    <property type="match status" value="11"/>
</dbReference>
<dbReference type="PROSITE" id="PS50060">
    <property type="entry name" value="MAM_2"/>
    <property type="match status" value="13"/>
</dbReference>
<gene>
    <name evidence="3" type="ORF">MAR_009346</name>
</gene>
<reference evidence="3" key="1">
    <citation type="submission" date="2022-11" db="EMBL/GenBank/DDBJ databases">
        <title>Centuries of genome instability and evolution in soft-shell clam transmissible cancer (bioRxiv).</title>
        <authorList>
            <person name="Hart S.F.M."/>
            <person name="Yonemitsu M.A."/>
            <person name="Giersch R.M."/>
            <person name="Beal B.F."/>
            <person name="Arriagada G."/>
            <person name="Davis B.W."/>
            <person name="Ostrander E.A."/>
            <person name="Goff S.P."/>
            <person name="Metzger M.J."/>
        </authorList>
    </citation>
    <scope>NUCLEOTIDE SEQUENCE</scope>
    <source>
        <strain evidence="3">MELC-2E11</strain>
        <tissue evidence="3">Siphon/mantle</tissue>
    </source>
</reference>